<dbReference type="InterPro" id="IPR038081">
    <property type="entry name" value="CalX-like_sf"/>
</dbReference>
<feature type="domain" description="RapA2 cadherin-like" evidence="2">
    <location>
        <begin position="3141"/>
        <end position="3210"/>
    </location>
</feature>
<feature type="domain" description="RapA2 cadherin-like" evidence="2">
    <location>
        <begin position="1287"/>
        <end position="1356"/>
    </location>
</feature>
<dbReference type="InterPro" id="IPR053784">
    <property type="entry name" value="Choice_anch_U_dom"/>
</dbReference>
<dbReference type="Pfam" id="PF17803">
    <property type="entry name" value="Cadherin_4"/>
    <property type="match status" value="28"/>
</dbReference>
<feature type="domain" description="RapA2 cadherin-like" evidence="2">
    <location>
        <begin position="3760"/>
        <end position="3828"/>
    </location>
</feature>
<feature type="domain" description="RapA2 cadherin-like" evidence="2">
    <location>
        <begin position="1596"/>
        <end position="1665"/>
    </location>
</feature>
<name>A0ABZ0K2Q6_9GAMM</name>
<protein>
    <submittedName>
        <fullName evidence="3">VCBS domain-containing protein</fullName>
    </submittedName>
</protein>
<feature type="domain" description="RapA2 cadherin-like" evidence="2">
    <location>
        <begin position="3553"/>
        <end position="3622"/>
    </location>
</feature>
<feature type="domain" description="RapA2 cadherin-like" evidence="2">
    <location>
        <begin position="3347"/>
        <end position="3416"/>
    </location>
</feature>
<feature type="domain" description="RapA2 cadherin-like" evidence="2">
    <location>
        <begin position="2729"/>
        <end position="2798"/>
    </location>
</feature>
<evidence type="ECO:0000313" key="4">
    <source>
        <dbReference type="Proteomes" id="UP001529491"/>
    </source>
</evidence>
<feature type="domain" description="RapA2 cadherin-like" evidence="2">
    <location>
        <begin position="875"/>
        <end position="944"/>
    </location>
</feature>
<dbReference type="PANTHER" id="PTHR34720:SF9">
    <property type="entry name" value="BLR4714 PROTEIN"/>
    <property type="match status" value="1"/>
</dbReference>
<feature type="domain" description="RapA2 cadherin-like" evidence="2">
    <location>
        <begin position="2008"/>
        <end position="2077"/>
    </location>
</feature>
<dbReference type="Gene3D" id="2.60.40.2810">
    <property type="match status" value="3"/>
</dbReference>
<feature type="domain" description="RapA2 cadherin-like" evidence="2">
    <location>
        <begin position="1699"/>
        <end position="1768"/>
    </location>
</feature>
<feature type="domain" description="RapA2 cadherin-like" evidence="2">
    <location>
        <begin position="2317"/>
        <end position="2386"/>
    </location>
</feature>
<feature type="domain" description="RapA2 cadherin-like" evidence="2">
    <location>
        <begin position="978"/>
        <end position="1047"/>
    </location>
</feature>
<dbReference type="SUPFAM" id="SSF141072">
    <property type="entry name" value="CalX-like"/>
    <property type="match status" value="1"/>
</dbReference>
<dbReference type="Gene3D" id="2.60.40.10">
    <property type="entry name" value="Immunoglobulins"/>
    <property type="match status" value="30"/>
</dbReference>
<dbReference type="InterPro" id="IPR010221">
    <property type="entry name" value="VCBS_dom"/>
</dbReference>
<feature type="domain" description="RapA2 cadherin-like" evidence="2">
    <location>
        <begin position="2832"/>
        <end position="2901"/>
    </location>
</feature>
<sequence length="4875" mass="505082">MLKHMRYSAPLLAVFISSPVHSLSSCLVPYVETRDTESILIYGTNNYFTDRFGTGIHSILRVGLADSIVVDGWSPEFDKYPTGTLIEEGEYTFETGDDCPAITAQWSADTGWSTSFINTAPEVIDLPSEYTILKNNTNTLALNNTEFYDAQYDHAKITFTVGSGVLIVNEIDESLYPLFYDGSGSSTLDISIMGFQNMFAHDFFEHISVTPEVDSVEDIILSVTMTDGDLTSEVVTSTLHVVPIIISAVATKPTFIKNGPAVSLFNATSITMSAVERNVTALTVAVAGLDNTTNEILTFDGSDIALQDGASGITAGNNFSYLVSLNTAIDTATTTATVTLSNGSITSESMAALIDSMGYRHLDDNPSSTERVITLTAIADDGGTDSDVATIAISSTVVIQPRCLVPYVVTSDSESVFWYGYVNYFTDESRYLETKGLADMFVVSLADSKVTISDFSEYPTGTLIEEGEYTIETGDRIGAGHNCAITAQWSADTGWSTSFINTAPEIIDLPSEYTILKNNTNTLALNNTEFYDAQYDNAKITFTVGSGVLSAEPVTNDFGFYDGLGTPTLDIGIDGYYYMFARGFFENISVTPEVDSVEDIILSVTMTDGDLTSEVVTSTLHVVPIIISAAATEPTYIENGPAVSLYNATSITMSAVERNVTALTVAVAGLDNTTNEILTFDGSDIALQDGASGITADNNFSYLVSLNTAIDTATTTATVTLSNGSITSESMAALIDSMGYQHLDDNPSSTERVITLTAIADDGGTDSDVATIAISSTVVIQPVNDAALFSGDLSFTMVEDGPAVTSKIDINDVDDDHLFVVQENISTQYGIFDLDVDGYWGYEISETNTTVQALPQDAVLTDIITIQAIDGTYGQVVITITGVNGIATITGVSIGAATEDNDVLITGQLLIDDEDSNQAAFVVQDGTAGSYGQFSLTVAGNWSYDLDNGLAAVQALADGATATDSFTAMSVDGTGSQVVTITITGVNGIAVITGTSTGAATEDNDVLITGQLLIDDEDSNEAAFVVQDGTAGSYGQFSLTHDGWWNYQLKNSWASVQALADGATATDSFTAMAVDGTGSQVVTVTITGVNGIAVITGTSTGAATEDNDVLITGQLSIEDEDSNEAAFVVQDGTAGSYGQFSLTHDGWWNYQLKNSWASVQALADGATATDSFTAMAVDGTGSQVVTITITGVNGIPTITGTSIGAATEDNDVLITGQLSIDDEDSNEAAFVVQDGTAGSYGQFSLTHDGWWNYQLKNSWASVQALADGATATDSFTAMAVDGTGSQVVTVTITGVNGIAVITGTSTGAATEDNDVLITGQLSIDDEDSNEAAFVVQDGTAGTYGQFSLTVAGNWSYDLDNGLAAVQALADGATLTDSFTAMSVDGTGSQVVTVTITGVNGIPTITGTSIGAATEDNDVLITGQLLIDDEDSNQAEFVAQNFTDGSYGQFSLTVAGNWSYDLDNGLAAVQALADGATLTDSFTAMSVDGTGSQVVTITITGVNGIAVITGTSTGAATEDNDVLITGQLLIDDEDSNQAAFVVQDGTDGSYGQFSLTVAGNWSYDLDNGLEAVQALADGATLTDSFTAMSVDGTGSQVVTVTITGVNGIPTITGTSTGAATEDNDSLITGQLSIDDEDSNQAEFVVQDGTAGSYGQFSLTVAGNWSYDLDNGLAAVQALADGVTLTDSFTAMSVDGTGSQVVTITITGVNGIAVITGTSTGAATEDNDVLITGQLSIDDEDSNEAEFVVQNLTDGSYGQFSLTAAGNWSYDLDNGLAAVQALADGATLTDSFTAMSVDGTGSQVVTVTITGVNGIATITGTSTGAATEDNDVLITGQLLIDDEDSNQAEFVVQNFTDGSYGQFSLTVAGNWSYDLDNGLAAVQALADGATLTDSFTAMSVDGTDSQVVTVTITGVNGIPTITGTSTGAATEDNDSLITGQLSIDDEDSNEAAFVVQDGTDGSYGQFSLTVAGNWSYDLDNGLAAVQALADGATLTDSFTAMSVDGTGSQVVTVTITGVNGIAVITGTSTGAATEDNDVLITGQLSIDDEDSNEAAFVVQDGTAGTYGQFSLTVAGNWSYDLDNGLAAVQALADGATLTDSFTAMSVDGTGSQVVTVTITGVNGIPTITGTSTGAATEDNDVLITGQLLINDEDSNEAEFVAQNLTAGSYGQFSLTVAGNWSYDLDNGLAAVQALADGATLTDSFTAMSVDGTGSQVVTVTITGVNGIAVITGTSTGAATEDNDVLITGQLSIDDEDSNQAEFVAQNLTAGSYGQFSLTVAGNWSYDLDNGLEAVQALADGATLTDSFTAMAVDGTGSQVVTVTITGVNGIPTITGTSTGAATEDNDSLITGQLLINDEDSNQAEFVVQDGTDGSYGQFSLTVAGNWSYDLDNGLAAVQALADGATLTDSFTAMSVDGTGSQVVTVTITGVNGIPTITGTSTGAATEDNDSLITGQLSIDDEDSNQAAFVVQDGTDGSYGQFSLTVAGNWSYDLDNGLEAVQALADGATLTDSFTAMSVDGTGSQVVTVTITGVNGIPTITGTSTGAATEDNDVLITGQLSIEDEDSNEAAFVVQDGTAGSYGQFSLTHDGWWNYQLKNSWASVQALADGATATDSFTAMAVDGTGSQVVTVTITGVNGIPTITGTSTGAATEDNDSLITGLLSIDDEDSNEAAFVVQDGTDGSYGQFSLTHDGWWNYQLKNSWASVQALADGATATDSFTAMAVDGTGSQVVTVTITGVNGIPTITGTSTGAATEDNDSLITGLLSIDDEDSNEAAFVVQDGTDGSYGQFSLTVAGNWSYDLDNGLAAVQALADGATLTDSFTAMSVDGTGSQVVTVTITGVNGIATITGTSTGAATEDNDSLITGQLLIDDEDSNQAEFVVQDGTDGTYGQFSLTVAGNWSYDLDNGLAAVQALADGATLTDSFTAMSVDGTGSQVVTVTITGVNGIATITGTSTGAATEDNDSLITGQLSIDDEDSNEAAFVVQDGTDGSYGQFSLTVAGNWSYDLDNGLAAVQALADGATLTDSFTAMSVDGTGSQVVTVTITGVNGIATITGTSTGAATEDNDVLITGQLLIDDEDSNQAEFVAQNLTAGSYGQFSLTVAGNWSYDLDNGLAAVQALADGATLTDSFTAMSVDGTGSQVVTVTITGVNGIAVITGTSTGAATEDNDVLITGQLLIDDEDSNQALFVAQNLTAGTYGQFSLTAAGNWSYDLDNGLAAVQALADGATLTDSFTAMAVDGTGSQVVTVTITGVNGIATITGTSTGAATEDNDSLITGQLSIDDEDSNQAEFVVQDGTAGSYGQFSLTVAGNWSYDLDNGLAAVQALADGATLTDSFTAMSVDGTGSQVVTVTITGVNGIATITGTSTGAATEDNDSLITGQLLIDDEDSNQAEFVVQDGTDGTYGQFSLTVAGNWSYDLDNGLAAVQALADGATLTDSFTAMSVDGTGSQVVTVTITGVNGIATITGTSTGAATEDNDSLITGQLSIDDEDSNEAAFVVQDGTDGSYGQFSLTVAGNWSYDLDNGLAAVQALADGATLTDSFTAMSVDGTGSQVVTVTITGVNGIATITGTSTGAATEDNDVLITGQLLIDDEDSNQAEFVAQNLTAGSYGQFSLTVAGNWSYDLDNGLAAVQALADGATLTDSFTAMSVDGTGSQVVTITITGVNGIAVITGTSTGTLTEDDVTTVTGELKISDEDADQAVFISQENTIGDYGFFSLTFSGSWSYQIDIANLAVQLLHEGESLTDSFTVSSIDGSDTQIVTVTITGVNGIAIIAGTAVADLDEDSTKLITGQLLITDEDRGENIFVAQTEVLGQYGAFSIDSLGHWSFDLDTGNINVQKMTALELLTDSFTVESIDGTGQQVVTVTIYGVNDAPIAVNDTVTLDYSVDNRYVIDVLANDSDIDGDTLSVIAGSATIGDVTVEDNKLVYQPHMVVQGSVQLTYVIDDNTRQANSTAEGMVELNIIVDVDALMPVITPPEDIVINATGLYTKADLGVAQAIDKAGVIIPASLINSSTMFKPGRHVAYWQAIDNDGFETTATQNVVVNPIISISNDMEVAEGNNVDITVHLNGDAPSYPVTVPYHVSGTANNTDHDLTNGEVVINDGLVGHINFTVFGDELDEGTESIKITLDSELNLGTHSSVNVSIVERNIAPQVTVKVMQNNETRSLVERNQQEIVFVADVSDANSVDSHTYQWTSADDLQINSADEEGRFTLSSADLPLGVTKLILTVTDNGSPALITQQEVYIEVIEALVELTMADTDGDLIPDVQEGFGDEDSDGIPDYLDVASACNVMPEIVTEPDSFLVEGEAGVCLRKGSTVASNKSGAIQLEPEELLADESMVNSGGIFDFIAYGLPMVGQSYSIVLPQLVPIPEGAVYRKYSGSKGWFNFVVDNLNNYSSSKGELGFCPPPQSEDWTTGLTAGHWCVQLTIEDGGPNDDDGVANGSIVDPGGVAVNVSTNHAPTVTGEEVLMAWNTVQVINVLDNDSDIDGDSLSIMSESVSVDFGEVDISGDTLIYTPAEGYFGSATIYYGVSDDNGGSSYAMVNVNVIGNQEPIANNDTASTNDRTPITVNVLANDTDSDVGDLLTVSRAVAVQGAVVINADSTLTYTPKAGFEGEDVITYIIDDGHYGQATAQLKVNIKAYETVVISNGSSGGAVGLLSLLLSGFMLLIRKLKLQKLPAMVVAVLALTTLNTSCLAGWQVNGAVGYANANNSELTSYFRNGQVSYYNDTDLSWQLGVAYRLDNDLIFSVSYLDMGEGKATITADSLDPVQYHKDMALITPVLANGYDFGVSYEFWQLQDVGFAIQGGFFAWQADLLSEYEQQTIRHEKNGFDSYFGLEAIYSLSQQWQISVGFKRYHLTYNDVDNSYISLGYNF</sequence>
<dbReference type="Proteomes" id="UP001529491">
    <property type="component" value="Chromosome"/>
</dbReference>
<feature type="domain" description="RapA2 cadherin-like" evidence="2">
    <location>
        <begin position="1493"/>
        <end position="1562"/>
    </location>
</feature>
<dbReference type="NCBIfam" id="NF041766">
    <property type="entry name" value="choice_anch_U"/>
    <property type="match status" value="1"/>
</dbReference>
<proteinExistence type="predicted"/>
<feature type="domain" description="RapA2 cadherin-like" evidence="2">
    <location>
        <begin position="3038"/>
        <end position="3107"/>
    </location>
</feature>
<keyword evidence="4" id="KW-1185">Reference proteome</keyword>
<feature type="domain" description="RapA2 cadherin-like" evidence="2">
    <location>
        <begin position="1802"/>
        <end position="1871"/>
    </location>
</feature>
<organism evidence="3 4">
    <name type="scientific">Shewanella youngdeokensis</name>
    <dbReference type="NCBI Taxonomy" id="2999068"/>
    <lineage>
        <taxon>Bacteria</taxon>
        <taxon>Pseudomonadati</taxon>
        <taxon>Pseudomonadota</taxon>
        <taxon>Gammaproteobacteria</taxon>
        <taxon>Alteromonadales</taxon>
        <taxon>Shewanellaceae</taxon>
        <taxon>Shewanella</taxon>
    </lineage>
</organism>
<dbReference type="EMBL" id="CP136522">
    <property type="protein sequence ID" value="WOT06845.1"/>
    <property type="molecule type" value="Genomic_DNA"/>
</dbReference>
<feature type="domain" description="RapA2 cadherin-like" evidence="2">
    <location>
        <begin position="1081"/>
        <end position="1150"/>
    </location>
</feature>
<feature type="domain" description="RapA2 cadherin-like" evidence="2">
    <location>
        <begin position="2523"/>
        <end position="2592"/>
    </location>
</feature>
<evidence type="ECO:0000313" key="3">
    <source>
        <dbReference type="EMBL" id="WOT06845.1"/>
    </source>
</evidence>
<dbReference type="NCBIfam" id="TIGR01965">
    <property type="entry name" value="VCBS_repeat"/>
    <property type="match status" value="30"/>
</dbReference>
<dbReference type="InterPro" id="IPR040853">
    <property type="entry name" value="RapA2_cadherin-like"/>
</dbReference>
<evidence type="ECO:0000256" key="1">
    <source>
        <dbReference type="SAM" id="SignalP"/>
    </source>
</evidence>
<evidence type="ECO:0000259" key="2">
    <source>
        <dbReference type="Pfam" id="PF17803"/>
    </source>
</evidence>
<reference evidence="3 4" key="1">
    <citation type="submission" date="2023-10" db="EMBL/GenBank/DDBJ databases">
        <title>Complete genome sequence of Shewanella sp. DAU334.</title>
        <authorList>
            <person name="Lee Y.-S."/>
            <person name="Jeong H.-R."/>
            <person name="Hwang E.-J."/>
            <person name="Choi Y.-L."/>
            <person name="Kim G.-D."/>
        </authorList>
    </citation>
    <scope>NUCLEOTIDE SEQUENCE [LARGE SCALE GENOMIC DNA]</scope>
    <source>
        <strain evidence="3 4">DAU334</strain>
    </source>
</reference>
<dbReference type="PROSITE" id="PS51257">
    <property type="entry name" value="PROKAR_LIPOPROTEIN"/>
    <property type="match status" value="1"/>
</dbReference>
<feature type="domain" description="RapA2 cadherin-like" evidence="2">
    <location>
        <begin position="1905"/>
        <end position="1974"/>
    </location>
</feature>
<feature type="domain" description="RapA2 cadherin-like" evidence="2">
    <location>
        <begin position="1390"/>
        <end position="1459"/>
    </location>
</feature>
<gene>
    <name evidence="3" type="ORF">RGE70_08950</name>
</gene>
<feature type="chain" id="PRO_5046212786" evidence="1">
    <location>
        <begin position="23"/>
        <end position="4875"/>
    </location>
</feature>
<feature type="domain" description="RapA2 cadherin-like" evidence="2">
    <location>
        <begin position="2420"/>
        <end position="2489"/>
    </location>
</feature>
<feature type="domain" description="RapA2 cadherin-like" evidence="2">
    <location>
        <begin position="3656"/>
        <end position="3725"/>
    </location>
</feature>
<keyword evidence="1" id="KW-0732">Signal</keyword>
<feature type="signal peptide" evidence="1">
    <location>
        <begin position="1"/>
        <end position="22"/>
    </location>
</feature>
<accession>A0ABZ0K2Q6</accession>
<dbReference type="RefSeq" id="WP_375087918.1">
    <property type="nucleotide sequence ID" value="NZ_CP136522.1"/>
</dbReference>
<feature type="domain" description="RapA2 cadherin-like" evidence="2">
    <location>
        <begin position="2626"/>
        <end position="2695"/>
    </location>
</feature>
<feature type="domain" description="RapA2 cadherin-like" evidence="2">
    <location>
        <begin position="2111"/>
        <end position="2180"/>
    </location>
</feature>
<feature type="domain" description="RapA2 cadherin-like" evidence="2">
    <location>
        <begin position="777"/>
        <end position="842"/>
    </location>
</feature>
<feature type="domain" description="RapA2 cadherin-like" evidence="2">
    <location>
        <begin position="3862"/>
        <end position="3924"/>
    </location>
</feature>
<dbReference type="InterPro" id="IPR013783">
    <property type="entry name" value="Ig-like_fold"/>
</dbReference>
<feature type="domain" description="RapA2 cadherin-like" evidence="2">
    <location>
        <begin position="2214"/>
        <end position="2283"/>
    </location>
</feature>
<feature type="domain" description="RapA2 cadherin-like" evidence="2">
    <location>
        <begin position="1184"/>
        <end position="1253"/>
    </location>
</feature>
<dbReference type="NCBIfam" id="NF012211">
    <property type="entry name" value="tand_rpt_95"/>
    <property type="match status" value="3"/>
</dbReference>
<dbReference type="PANTHER" id="PTHR34720">
    <property type="entry name" value="MICROCYSTIN DEPENDENT PROTEIN"/>
    <property type="match status" value="1"/>
</dbReference>
<dbReference type="Pfam" id="PF17963">
    <property type="entry name" value="Big_9"/>
    <property type="match status" value="2"/>
</dbReference>